<proteinExistence type="predicted"/>
<evidence type="ECO:0000313" key="3">
    <source>
        <dbReference type="EMBL" id="KAK8896955.1"/>
    </source>
</evidence>
<feature type="domain" description="NADP-dependent oxidoreductase" evidence="2">
    <location>
        <begin position="20"/>
        <end position="311"/>
    </location>
</feature>
<evidence type="ECO:0000256" key="1">
    <source>
        <dbReference type="ARBA" id="ARBA00023002"/>
    </source>
</evidence>
<reference evidence="3 4" key="1">
    <citation type="submission" date="2024-04" db="EMBL/GenBank/DDBJ databases">
        <title>Tritrichomonas musculus Genome.</title>
        <authorList>
            <person name="Alves-Ferreira E."/>
            <person name="Grigg M."/>
            <person name="Lorenzi H."/>
            <person name="Galac M."/>
        </authorList>
    </citation>
    <scope>NUCLEOTIDE SEQUENCE [LARGE SCALE GENOMIC DNA]</scope>
    <source>
        <strain evidence="3 4">EAF2021</strain>
    </source>
</reference>
<accession>A0ABR2L0R3</accession>
<evidence type="ECO:0000259" key="2">
    <source>
        <dbReference type="Pfam" id="PF00248"/>
    </source>
</evidence>
<dbReference type="EMBL" id="JAPFFF010000002">
    <property type="protein sequence ID" value="KAK8896955.1"/>
    <property type="molecule type" value="Genomic_DNA"/>
</dbReference>
<evidence type="ECO:0000313" key="4">
    <source>
        <dbReference type="Proteomes" id="UP001470230"/>
    </source>
</evidence>
<sequence>MLKQNVQIPKRKLRDLEVSAIGYGAMGLSHGYGAIPSHDESIRLLQEAYKDGYTFFDTAEVYGNGHNESLVGEAFEQIRDKVIIATKFVFQESLPELATKEGVLSVLRKKLEKSLQNLRTTYVDLYYWHRIRNAKIEDVAWAVGEIIKEGTVKGWGMSQADADQIRLAHSITPLSAIQNEYSIMERMYEKEVIPVCKELRIGFVPFSPLASGFLSGKYTAETKYSGDDVRRVITRFDPENVKKNQELLDLIKKIAEQKKCTPAQVSLAWIMAKGDFIVSIPGSRTDARIKENVESALHQLTQEEYLQIEESLSRITIHGDRTDEDIGKLKDMI</sequence>
<comment type="caution">
    <text evidence="3">The sequence shown here is derived from an EMBL/GenBank/DDBJ whole genome shotgun (WGS) entry which is preliminary data.</text>
</comment>
<keyword evidence="4" id="KW-1185">Reference proteome</keyword>
<dbReference type="Proteomes" id="UP001470230">
    <property type="component" value="Unassembled WGS sequence"/>
</dbReference>
<dbReference type="InterPro" id="IPR036812">
    <property type="entry name" value="NAD(P)_OxRdtase_dom_sf"/>
</dbReference>
<dbReference type="Gene3D" id="3.20.20.100">
    <property type="entry name" value="NADP-dependent oxidoreductase domain"/>
    <property type="match status" value="1"/>
</dbReference>
<dbReference type="InterPro" id="IPR050791">
    <property type="entry name" value="Aldo-Keto_reductase"/>
</dbReference>
<dbReference type="SUPFAM" id="SSF51430">
    <property type="entry name" value="NAD(P)-linked oxidoreductase"/>
    <property type="match status" value="1"/>
</dbReference>
<dbReference type="PANTHER" id="PTHR43625">
    <property type="entry name" value="AFLATOXIN B1 ALDEHYDE REDUCTASE"/>
    <property type="match status" value="1"/>
</dbReference>
<gene>
    <name evidence="3" type="ORF">M9Y10_014882</name>
</gene>
<dbReference type="InterPro" id="IPR023210">
    <property type="entry name" value="NADP_OxRdtase_dom"/>
</dbReference>
<protein>
    <recommendedName>
        <fullName evidence="2">NADP-dependent oxidoreductase domain-containing protein</fullName>
    </recommendedName>
</protein>
<name>A0ABR2L0R3_9EUKA</name>
<keyword evidence="1" id="KW-0560">Oxidoreductase</keyword>
<dbReference type="PRINTS" id="PR00069">
    <property type="entry name" value="ALDKETRDTASE"/>
</dbReference>
<dbReference type="Pfam" id="PF00248">
    <property type="entry name" value="Aldo_ket_red"/>
    <property type="match status" value="1"/>
</dbReference>
<dbReference type="PANTHER" id="PTHR43625:SF77">
    <property type="entry name" value="ALDO-KETO REDUCTASE"/>
    <property type="match status" value="1"/>
</dbReference>
<dbReference type="InterPro" id="IPR020471">
    <property type="entry name" value="AKR"/>
</dbReference>
<organism evidence="3 4">
    <name type="scientific">Tritrichomonas musculus</name>
    <dbReference type="NCBI Taxonomy" id="1915356"/>
    <lineage>
        <taxon>Eukaryota</taxon>
        <taxon>Metamonada</taxon>
        <taxon>Parabasalia</taxon>
        <taxon>Tritrichomonadida</taxon>
        <taxon>Tritrichomonadidae</taxon>
        <taxon>Tritrichomonas</taxon>
    </lineage>
</organism>